<organism evidence="1 2">
    <name type="scientific">Halococcus salifodinae DSM 8989</name>
    <dbReference type="NCBI Taxonomy" id="1227456"/>
    <lineage>
        <taxon>Archaea</taxon>
        <taxon>Methanobacteriati</taxon>
        <taxon>Methanobacteriota</taxon>
        <taxon>Stenosarchaea group</taxon>
        <taxon>Halobacteria</taxon>
        <taxon>Halobacteriales</taxon>
        <taxon>Halococcaceae</taxon>
        <taxon>Halococcus</taxon>
    </lineage>
</organism>
<sequence>MAAGSTPGRLGTDLVTILREMDESAEPWKLRPPEKSDDPAKLLIGAQPELVRDHLEDAGYSVRDLDLPVESDGWVAAWVVSS</sequence>
<keyword evidence="2" id="KW-1185">Reference proteome</keyword>
<gene>
    <name evidence="1" type="ORF">C450_20611</name>
</gene>
<protein>
    <submittedName>
        <fullName evidence="1">Uncharacterized protein</fullName>
    </submittedName>
</protein>
<proteinExistence type="predicted"/>
<name>M0MSN5_9EURY</name>
<accession>M0MSN5</accession>
<dbReference type="AlphaFoldDB" id="M0MSN5"/>
<evidence type="ECO:0000313" key="2">
    <source>
        <dbReference type="Proteomes" id="UP000011625"/>
    </source>
</evidence>
<reference evidence="1 2" key="1">
    <citation type="journal article" date="2014" name="PLoS Genet.">
        <title>Phylogenetically driven sequencing of extremely halophilic archaea reveals strategies for static and dynamic osmo-response.</title>
        <authorList>
            <person name="Becker E.A."/>
            <person name="Seitzer P.M."/>
            <person name="Tritt A."/>
            <person name="Larsen D."/>
            <person name="Krusor M."/>
            <person name="Yao A.I."/>
            <person name="Wu D."/>
            <person name="Madern D."/>
            <person name="Eisen J.A."/>
            <person name="Darling A.E."/>
            <person name="Facciotti M.T."/>
        </authorList>
    </citation>
    <scope>NUCLEOTIDE SEQUENCE [LARGE SCALE GENOMIC DNA]</scope>
    <source>
        <strain evidence="1 2">DSM 8989</strain>
    </source>
</reference>
<dbReference type="OrthoDB" id="377437at2157"/>
<dbReference type="PATRIC" id="fig|1227456.3.peg.4159"/>
<dbReference type="EMBL" id="AOME01000108">
    <property type="protein sequence ID" value="EMA47759.1"/>
    <property type="molecule type" value="Genomic_DNA"/>
</dbReference>
<dbReference type="RefSeq" id="WP_005046996.1">
    <property type="nucleotide sequence ID" value="NZ_AOME01000108.1"/>
</dbReference>
<dbReference type="Proteomes" id="UP000011625">
    <property type="component" value="Unassembled WGS sequence"/>
</dbReference>
<comment type="caution">
    <text evidence="1">The sequence shown here is derived from an EMBL/GenBank/DDBJ whole genome shotgun (WGS) entry which is preliminary data.</text>
</comment>
<evidence type="ECO:0000313" key="1">
    <source>
        <dbReference type="EMBL" id="EMA47759.1"/>
    </source>
</evidence>